<evidence type="ECO:0000256" key="1">
    <source>
        <dbReference type="SAM" id="MobiDB-lite"/>
    </source>
</evidence>
<evidence type="ECO:0000313" key="3">
    <source>
        <dbReference type="Proteomes" id="UP001412239"/>
    </source>
</evidence>
<protein>
    <submittedName>
        <fullName evidence="2">Uncharacterized protein</fullName>
    </submittedName>
</protein>
<feature type="compositionally biased region" description="Basic and acidic residues" evidence="1">
    <location>
        <begin position="36"/>
        <end position="51"/>
    </location>
</feature>
<feature type="compositionally biased region" description="Basic residues" evidence="1">
    <location>
        <begin position="1"/>
        <end position="10"/>
    </location>
</feature>
<proteinExistence type="predicted"/>
<feature type="region of interest" description="Disordered" evidence="1">
    <location>
        <begin position="1"/>
        <end position="51"/>
    </location>
</feature>
<name>A0A292Q4B5_9PEZI</name>
<gene>
    <name evidence="2" type="ORF">GSTUAT00002016001</name>
</gene>
<evidence type="ECO:0000313" key="2">
    <source>
        <dbReference type="EMBL" id="CUS13805.1"/>
    </source>
</evidence>
<sequence length="248" mass="27439">MPTKIPKRSKCFPGTRSTRAKDKETRRARKIRLRMGKAEKPETRDIGTQTEPRKRVLIKDLVNRLLQRRRDERRARKHRARLAYREKFVELRMKVKARDRMARRAAQKARPAATLKNPLEKVYDAQVSTGVGIEAAANSGAKGGGSVEHLEAQAAAEPHVGDAEAAAASGGGDGEATELPEAQAIAESQAGDTDSDEHYSSDFAQISVEDLLEDSRYSLLFSENVQHGVYNVFPTELDHDTVVPDPGL</sequence>
<feature type="compositionally biased region" description="Basic residues" evidence="1">
    <location>
        <begin position="26"/>
        <end position="35"/>
    </location>
</feature>
<organism evidence="2 3">
    <name type="scientific">Tuber aestivum</name>
    <name type="common">summer truffle</name>
    <dbReference type="NCBI Taxonomy" id="59557"/>
    <lineage>
        <taxon>Eukaryota</taxon>
        <taxon>Fungi</taxon>
        <taxon>Dikarya</taxon>
        <taxon>Ascomycota</taxon>
        <taxon>Pezizomycotina</taxon>
        <taxon>Pezizomycetes</taxon>
        <taxon>Pezizales</taxon>
        <taxon>Tuberaceae</taxon>
        <taxon>Tuber</taxon>
    </lineage>
</organism>
<dbReference type="AlphaFoldDB" id="A0A292Q4B5"/>
<reference evidence="2" key="1">
    <citation type="submission" date="2015-10" db="EMBL/GenBank/DDBJ databases">
        <authorList>
            <person name="Regsiter A."/>
            <person name="william w."/>
        </authorList>
    </citation>
    <scope>NUCLEOTIDE SEQUENCE</scope>
    <source>
        <strain evidence="2">Montdore</strain>
    </source>
</reference>
<dbReference type="EMBL" id="LN890966">
    <property type="protein sequence ID" value="CUS13805.1"/>
    <property type="molecule type" value="Genomic_DNA"/>
</dbReference>
<feature type="region of interest" description="Disordered" evidence="1">
    <location>
        <begin position="154"/>
        <end position="176"/>
    </location>
</feature>
<accession>A0A292Q4B5</accession>
<dbReference type="Proteomes" id="UP001412239">
    <property type="component" value="Unassembled WGS sequence"/>
</dbReference>
<keyword evidence="3" id="KW-1185">Reference proteome</keyword>